<feature type="chain" id="PRO_5001926824" description="Ig-like domain-containing protein" evidence="11">
    <location>
        <begin position="21"/>
        <end position="144"/>
    </location>
</feature>
<dbReference type="Proteomes" id="UP000028760">
    <property type="component" value="Unassembled WGS sequence"/>
</dbReference>
<keyword evidence="4 11" id="KW-0732">Signal</keyword>
<evidence type="ECO:0000313" key="14">
    <source>
        <dbReference type="Proteomes" id="UP000028760"/>
    </source>
</evidence>
<evidence type="ECO:0000256" key="2">
    <source>
        <dbReference type="ARBA" id="ARBA00022475"/>
    </source>
</evidence>
<dbReference type="SMART" id="SM00409">
    <property type="entry name" value="IG"/>
    <property type="match status" value="1"/>
</dbReference>
<evidence type="ECO:0000256" key="8">
    <source>
        <dbReference type="ARBA" id="ARBA00023170"/>
    </source>
</evidence>
<keyword evidence="10" id="KW-0393">Immunoglobulin domain</keyword>
<dbReference type="GO" id="GO:0009897">
    <property type="term" value="C:external side of plasma membrane"/>
    <property type="evidence" value="ECO:0007669"/>
    <property type="project" value="TreeGrafter"/>
</dbReference>
<dbReference type="InterPro" id="IPR003599">
    <property type="entry name" value="Ig_sub"/>
</dbReference>
<keyword evidence="14" id="KW-1185">Reference proteome</keyword>
<sequence>SSLTGSLLLLSVVFWQFVSAAEEINIKATTGAEVTMPCSDPDDNPIEVVEWSKSGLGAKFVLLFKDGMIDLSKQHPDFKDRVELLDYKMKGGDVSLVLKKVQINDTGEYECRVIQKADGEELRMKIYLDVVAPPPPPDQMMIGD</sequence>
<keyword evidence="7" id="KW-1015">Disulfide bond</keyword>
<keyword evidence="6" id="KW-0472">Membrane</keyword>
<dbReference type="AlphaFoldDB" id="A0A096M254"/>
<dbReference type="STRING" id="48698.ENSPFOP00000025495"/>
<evidence type="ECO:0000256" key="9">
    <source>
        <dbReference type="ARBA" id="ARBA00023180"/>
    </source>
</evidence>
<dbReference type="GeneTree" id="ENSGT01090000262625"/>
<evidence type="ECO:0000256" key="4">
    <source>
        <dbReference type="ARBA" id="ARBA00022729"/>
    </source>
</evidence>
<keyword evidence="5" id="KW-1133">Transmembrane helix</keyword>
<dbReference type="Gene3D" id="2.60.40.10">
    <property type="entry name" value="Immunoglobulins"/>
    <property type="match status" value="1"/>
</dbReference>
<reference evidence="14" key="1">
    <citation type="submission" date="2013-10" db="EMBL/GenBank/DDBJ databases">
        <authorList>
            <person name="Schartl M."/>
            <person name="Warren W."/>
        </authorList>
    </citation>
    <scope>NUCLEOTIDE SEQUENCE [LARGE SCALE GENOMIC DNA]</scope>
    <source>
        <strain evidence="14">female</strain>
    </source>
</reference>
<dbReference type="GO" id="GO:0042102">
    <property type="term" value="P:positive regulation of T cell proliferation"/>
    <property type="evidence" value="ECO:0007669"/>
    <property type="project" value="TreeGrafter"/>
</dbReference>
<organism evidence="13 14">
    <name type="scientific">Poecilia formosa</name>
    <name type="common">Amazon molly</name>
    <name type="synonym">Limia formosa</name>
    <dbReference type="NCBI Taxonomy" id="48698"/>
    <lineage>
        <taxon>Eukaryota</taxon>
        <taxon>Metazoa</taxon>
        <taxon>Chordata</taxon>
        <taxon>Craniata</taxon>
        <taxon>Vertebrata</taxon>
        <taxon>Euteleostomi</taxon>
        <taxon>Actinopterygii</taxon>
        <taxon>Neopterygii</taxon>
        <taxon>Teleostei</taxon>
        <taxon>Neoteleostei</taxon>
        <taxon>Acanthomorphata</taxon>
        <taxon>Ovalentaria</taxon>
        <taxon>Atherinomorphae</taxon>
        <taxon>Cyprinodontiformes</taxon>
        <taxon>Poeciliidae</taxon>
        <taxon>Poeciliinae</taxon>
        <taxon>Poecilia</taxon>
    </lineage>
</organism>
<reference evidence="13" key="3">
    <citation type="submission" date="2025-09" db="UniProtKB">
        <authorList>
            <consortium name="Ensembl"/>
        </authorList>
    </citation>
    <scope>IDENTIFICATION</scope>
</reference>
<evidence type="ECO:0000256" key="5">
    <source>
        <dbReference type="ARBA" id="ARBA00022989"/>
    </source>
</evidence>
<reference evidence="13" key="2">
    <citation type="submission" date="2025-08" db="UniProtKB">
        <authorList>
            <consortium name="Ensembl"/>
        </authorList>
    </citation>
    <scope>IDENTIFICATION</scope>
</reference>
<dbReference type="GO" id="GO:0006955">
    <property type="term" value="P:immune response"/>
    <property type="evidence" value="ECO:0007669"/>
    <property type="project" value="TreeGrafter"/>
</dbReference>
<dbReference type="SMART" id="SM00406">
    <property type="entry name" value="IGv"/>
    <property type="match status" value="1"/>
</dbReference>
<dbReference type="EMBL" id="AYCK01024052">
    <property type="status" value="NOT_ANNOTATED_CDS"/>
    <property type="molecule type" value="Genomic_DNA"/>
</dbReference>
<dbReference type="GO" id="GO:0031295">
    <property type="term" value="P:T cell costimulation"/>
    <property type="evidence" value="ECO:0007669"/>
    <property type="project" value="TreeGrafter"/>
</dbReference>
<dbReference type="Ensembl" id="ENSPFOT00000029129.1">
    <property type="protein sequence ID" value="ENSPFOP00000025495.1"/>
    <property type="gene ID" value="ENSPFOG00000021799.1"/>
</dbReference>
<dbReference type="InterPro" id="IPR007110">
    <property type="entry name" value="Ig-like_dom"/>
</dbReference>
<evidence type="ECO:0000256" key="10">
    <source>
        <dbReference type="ARBA" id="ARBA00023319"/>
    </source>
</evidence>
<protein>
    <recommendedName>
        <fullName evidence="12">Ig-like domain-containing protein</fullName>
    </recommendedName>
</protein>
<evidence type="ECO:0000259" key="12">
    <source>
        <dbReference type="PROSITE" id="PS50835"/>
    </source>
</evidence>
<name>A0A096M254_POEFO</name>
<dbReference type="PROSITE" id="PS50835">
    <property type="entry name" value="IG_LIKE"/>
    <property type="match status" value="1"/>
</dbReference>
<keyword evidence="9" id="KW-0325">Glycoprotein</keyword>
<dbReference type="PANTHER" id="PTHR25466:SF9">
    <property type="entry name" value="FIBRONECTIN TYPE-III DOMAIN-CONTAINING PROTEIN"/>
    <property type="match status" value="1"/>
</dbReference>
<keyword evidence="3" id="KW-0812">Transmembrane</keyword>
<dbReference type="GO" id="GO:0071222">
    <property type="term" value="P:cellular response to lipopolysaccharide"/>
    <property type="evidence" value="ECO:0007669"/>
    <property type="project" value="TreeGrafter"/>
</dbReference>
<evidence type="ECO:0000256" key="3">
    <source>
        <dbReference type="ARBA" id="ARBA00022692"/>
    </source>
</evidence>
<evidence type="ECO:0000256" key="1">
    <source>
        <dbReference type="ARBA" id="ARBA00004251"/>
    </source>
</evidence>
<feature type="signal peptide" evidence="11">
    <location>
        <begin position="1"/>
        <end position="20"/>
    </location>
</feature>
<dbReference type="InterPro" id="IPR036179">
    <property type="entry name" value="Ig-like_dom_sf"/>
</dbReference>
<dbReference type="InterPro" id="IPR013106">
    <property type="entry name" value="Ig_V-set"/>
</dbReference>
<accession>A0A096M254</accession>
<dbReference type="InterPro" id="IPR013783">
    <property type="entry name" value="Ig-like_fold"/>
</dbReference>
<keyword evidence="2" id="KW-1003">Cell membrane</keyword>
<comment type="subcellular location">
    <subcellularLocation>
        <location evidence="1">Cell membrane</location>
        <topology evidence="1">Single-pass type I membrane protein</topology>
    </subcellularLocation>
</comment>
<evidence type="ECO:0000256" key="11">
    <source>
        <dbReference type="SAM" id="SignalP"/>
    </source>
</evidence>
<dbReference type="SUPFAM" id="SSF48726">
    <property type="entry name" value="Immunoglobulin"/>
    <property type="match status" value="1"/>
</dbReference>
<evidence type="ECO:0000256" key="7">
    <source>
        <dbReference type="ARBA" id="ARBA00023157"/>
    </source>
</evidence>
<dbReference type="GO" id="GO:0042130">
    <property type="term" value="P:negative regulation of T cell proliferation"/>
    <property type="evidence" value="ECO:0007669"/>
    <property type="project" value="TreeGrafter"/>
</dbReference>
<feature type="domain" description="Ig-like" evidence="12">
    <location>
        <begin position="16"/>
        <end position="127"/>
    </location>
</feature>
<dbReference type="PANTHER" id="PTHR25466">
    <property type="entry name" value="T-LYMPHOCYTE ACTIVATION ANTIGEN"/>
    <property type="match status" value="1"/>
</dbReference>
<keyword evidence="8" id="KW-0675">Receptor</keyword>
<dbReference type="InterPro" id="IPR051713">
    <property type="entry name" value="T-cell_Activation_Regulation"/>
</dbReference>
<proteinExistence type="predicted"/>
<dbReference type="OMA" id="IGESTCM"/>
<evidence type="ECO:0000313" key="13">
    <source>
        <dbReference type="Ensembl" id="ENSPFOP00000025495.1"/>
    </source>
</evidence>
<dbReference type="GO" id="GO:0007166">
    <property type="term" value="P:cell surface receptor signaling pathway"/>
    <property type="evidence" value="ECO:0007669"/>
    <property type="project" value="TreeGrafter"/>
</dbReference>
<evidence type="ECO:0000256" key="6">
    <source>
        <dbReference type="ARBA" id="ARBA00023136"/>
    </source>
</evidence>
<dbReference type="Pfam" id="PF07686">
    <property type="entry name" value="V-set"/>
    <property type="match status" value="1"/>
</dbReference>